<feature type="domain" description="OmpA-like" evidence="12">
    <location>
        <begin position="418"/>
        <end position="538"/>
    </location>
</feature>
<evidence type="ECO:0000313" key="14">
    <source>
        <dbReference type="Proteomes" id="UP000036923"/>
    </source>
</evidence>
<feature type="region of interest" description="Disordered" evidence="10">
    <location>
        <begin position="74"/>
        <end position="102"/>
    </location>
</feature>
<dbReference type="CDD" id="cd13653">
    <property type="entry name" value="PBP2_phosphate_like_1"/>
    <property type="match status" value="1"/>
</dbReference>
<keyword evidence="5" id="KW-0813">Transport</keyword>
<dbReference type="PATRIC" id="fig|398512.5.peg.1719"/>
<reference evidence="14" key="1">
    <citation type="submission" date="2015-07" db="EMBL/GenBank/DDBJ databases">
        <title>Near-Complete Genome Sequence of the Cellulolytic Bacterium Bacteroides (Pseudobacteroides) cellulosolvens ATCC 35603.</title>
        <authorList>
            <person name="Dassa B."/>
            <person name="Utturkar S.M."/>
            <person name="Klingeman D.M."/>
            <person name="Hurt R.A."/>
            <person name="Keller M."/>
            <person name="Xu J."/>
            <person name="Reddy Y.H.K."/>
            <person name="Borovok I."/>
            <person name="Grinberg I.R."/>
            <person name="Lamed R."/>
            <person name="Zhivin O."/>
            <person name="Bayer E.A."/>
            <person name="Brown S.D."/>
        </authorList>
    </citation>
    <scope>NUCLEOTIDE SEQUENCE [LARGE SCALE GENOMIC DNA]</scope>
    <source>
        <strain evidence="14">DSM 2933</strain>
    </source>
</reference>
<accession>A0A0L6JKZ6</accession>
<dbReference type="PROSITE" id="PS51123">
    <property type="entry name" value="OMPA_2"/>
    <property type="match status" value="1"/>
</dbReference>
<evidence type="ECO:0000256" key="4">
    <source>
        <dbReference type="ARBA" id="ARBA00011529"/>
    </source>
</evidence>
<dbReference type="SUPFAM" id="SSF103088">
    <property type="entry name" value="OmpA-like"/>
    <property type="match status" value="1"/>
</dbReference>
<comment type="similarity">
    <text evidence="3">Belongs to the PstS family.</text>
</comment>
<dbReference type="Pfam" id="PF12849">
    <property type="entry name" value="PBP_like_2"/>
    <property type="match status" value="1"/>
</dbReference>
<dbReference type="eggNOG" id="COG2885">
    <property type="taxonomic scope" value="Bacteria"/>
</dbReference>
<keyword evidence="6" id="KW-0732">Signal</keyword>
<dbReference type="STRING" id="398512.Bccel_1650"/>
<organism evidence="13 14">
    <name type="scientific">Pseudobacteroides cellulosolvens ATCC 35603 = DSM 2933</name>
    <dbReference type="NCBI Taxonomy" id="398512"/>
    <lineage>
        <taxon>Bacteria</taxon>
        <taxon>Bacillati</taxon>
        <taxon>Bacillota</taxon>
        <taxon>Clostridia</taxon>
        <taxon>Eubacteriales</taxon>
        <taxon>Oscillospiraceae</taxon>
        <taxon>Pseudobacteroides</taxon>
    </lineage>
</organism>
<keyword evidence="14" id="KW-1185">Reference proteome</keyword>
<dbReference type="EMBL" id="LGTC01000001">
    <property type="protein sequence ID" value="KNY26388.1"/>
    <property type="molecule type" value="Genomic_DNA"/>
</dbReference>
<comment type="subunit">
    <text evidence="4">The complex is composed of two ATP-binding proteins (PstB), two transmembrane proteins (PstC and PstA) and a solute-binding protein (PstS).</text>
</comment>
<proteinExistence type="inferred from homology"/>
<dbReference type="PANTHER" id="PTHR30570">
    <property type="entry name" value="PERIPLASMIC PHOSPHATE BINDING COMPONENT OF PHOSPHATE ABC TRANSPORTER"/>
    <property type="match status" value="1"/>
</dbReference>
<evidence type="ECO:0000256" key="1">
    <source>
        <dbReference type="ARBA" id="ARBA00002841"/>
    </source>
</evidence>
<evidence type="ECO:0000256" key="11">
    <source>
        <dbReference type="SAM" id="Phobius"/>
    </source>
</evidence>
<feature type="transmembrane region" description="Helical" evidence="11">
    <location>
        <begin position="47"/>
        <end position="69"/>
    </location>
</feature>
<dbReference type="Gene3D" id="3.30.1330.60">
    <property type="entry name" value="OmpA-like domain"/>
    <property type="match status" value="1"/>
</dbReference>
<keyword evidence="9 11" id="KW-0472">Membrane</keyword>
<dbReference type="InterPro" id="IPR036737">
    <property type="entry name" value="OmpA-like_sf"/>
</dbReference>
<dbReference type="InterPro" id="IPR006665">
    <property type="entry name" value="OmpA-like"/>
</dbReference>
<comment type="subcellular location">
    <subcellularLocation>
        <location evidence="2">Cell membrane</location>
        <topology evidence="2">Lipid-anchor</topology>
    </subcellularLocation>
</comment>
<dbReference type="RefSeq" id="WP_036941421.1">
    <property type="nucleotide sequence ID" value="NZ_JQKC01000015.1"/>
</dbReference>
<dbReference type="SUPFAM" id="SSF53850">
    <property type="entry name" value="Periplasmic binding protein-like II"/>
    <property type="match status" value="1"/>
</dbReference>
<sequence length="539" mass="60079">MNISKKCLNPMCNKYEDASKKNYKSCNDCAYLFKPGITGLLDNIRKIGISVLLISVLVITGFAVSKAVFQNHNNETSSSSAANEISSPTEETNPKIPGTSLDNSETVLRIHGSNTIGTKLMPKLVEGYLEKKGAIQIKTTEGSNPQEKKVEFKWSNQDEKTYDIEIYSHGSGTAFKEFELAACDIGMTSRKINEKEISKLKAIGLGDLSTVKSEFIIALDGISIIVNKNNPINHLSVEQISDIFSGKITNWSQLGGKDGKIRVFTRDENSGTYDTFKNLILNNKALLSAAVWIESTKDLCTEVSKDINSIGFTSFSYTGDTKPLSISQGTADPVFPNTFNIATEEYYLSKRIYLYCPENIQNPYATELINYITDDEGQNIIKDCGFATIDIQVDENFKPFTKPTFKNQKAQQKYNQIVSNAQGRLSVNFLFKNGSSELDNKSIKDLEKVINFLFRNKYINSEILLVGYSDNKGDYNMNIKLSNQRALRVKELILNQFSALGGRVDVLGMGPEMPIASNKTSGGMDRNRRVEVYIMKNIN</sequence>
<evidence type="ECO:0000256" key="6">
    <source>
        <dbReference type="ARBA" id="ARBA00022729"/>
    </source>
</evidence>
<keyword evidence="11" id="KW-0812">Transmembrane</keyword>
<name>A0A0L6JKZ6_9FIRM</name>
<dbReference type="InterPro" id="IPR050811">
    <property type="entry name" value="Phosphate_ABC_transporter"/>
</dbReference>
<dbReference type="eggNOG" id="COG0226">
    <property type="taxonomic scope" value="Bacteria"/>
</dbReference>
<protein>
    <submittedName>
        <fullName evidence="13">PBP domain containing protein</fullName>
    </submittedName>
</protein>
<gene>
    <name evidence="13" type="ORF">Bccel_1650</name>
</gene>
<evidence type="ECO:0000256" key="8">
    <source>
        <dbReference type="ARBA" id="ARBA00023288"/>
    </source>
</evidence>
<dbReference type="Pfam" id="PF00691">
    <property type="entry name" value="OmpA"/>
    <property type="match status" value="1"/>
</dbReference>
<feature type="compositionally biased region" description="Low complexity" evidence="10">
    <location>
        <begin position="74"/>
        <end position="87"/>
    </location>
</feature>
<evidence type="ECO:0000313" key="13">
    <source>
        <dbReference type="EMBL" id="KNY26388.1"/>
    </source>
</evidence>
<evidence type="ECO:0000256" key="10">
    <source>
        <dbReference type="SAM" id="MobiDB-lite"/>
    </source>
</evidence>
<evidence type="ECO:0000256" key="2">
    <source>
        <dbReference type="ARBA" id="ARBA00004193"/>
    </source>
</evidence>
<keyword evidence="11" id="KW-1133">Transmembrane helix</keyword>
<dbReference type="InterPro" id="IPR024370">
    <property type="entry name" value="PBP_domain"/>
</dbReference>
<keyword evidence="5" id="KW-0592">Phosphate transport</keyword>
<evidence type="ECO:0000256" key="9">
    <source>
        <dbReference type="PROSITE-ProRule" id="PRU00473"/>
    </source>
</evidence>
<evidence type="ECO:0000256" key="5">
    <source>
        <dbReference type="ARBA" id="ARBA00022592"/>
    </source>
</evidence>
<keyword evidence="7" id="KW-0564">Palmitate</keyword>
<dbReference type="GO" id="GO:0005886">
    <property type="term" value="C:plasma membrane"/>
    <property type="evidence" value="ECO:0007669"/>
    <property type="project" value="UniProtKB-SubCell"/>
</dbReference>
<comment type="caution">
    <text evidence="13">The sequence shown here is derived from an EMBL/GenBank/DDBJ whole genome shotgun (WGS) entry which is preliminary data.</text>
</comment>
<dbReference type="CDD" id="cd07185">
    <property type="entry name" value="OmpA_C-like"/>
    <property type="match status" value="1"/>
</dbReference>
<dbReference type="PANTHER" id="PTHR30570:SF1">
    <property type="entry name" value="PHOSPHATE-BINDING PROTEIN PSTS"/>
    <property type="match status" value="1"/>
</dbReference>
<evidence type="ECO:0000259" key="12">
    <source>
        <dbReference type="PROSITE" id="PS51123"/>
    </source>
</evidence>
<dbReference type="AlphaFoldDB" id="A0A0L6JKZ6"/>
<dbReference type="Gene3D" id="3.40.190.10">
    <property type="entry name" value="Periplasmic binding protein-like II"/>
    <property type="match status" value="2"/>
</dbReference>
<evidence type="ECO:0000256" key="7">
    <source>
        <dbReference type="ARBA" id="ARBA00023139"/>
    </source>
</evidence>
<dbReference type="OrthoDB" id="9790048at2"/>
<keyword evidence="8" id="KW-0449">Lipoprotein</keyword>
<dbReference type="Proteomes" id="UP000036923">
    <property type="component" value="Unassembled WGS sequence"/>
</dbReference>
<dbReference type="GO" id="GO:0006817">
    <property type="term" value="P:phosphate ion transport"/>
    <property type="evidence" value="ECO:0007669"/>
    <property type="project" value="UniProtKB-KW"/>
</dbReference>
<evidence type="ECO:0000256" key="3">
    <source>
        <dbReference type="ARBA" id="ARBA00008725"/>
    </source>
</evidence>
<comment type="function">
    <text evidence="1">Part of the ABC transporter complex PstSACB involved in phosphate import.</text>
</comment>